<dbReference type="RefSeq" id="WP_200202762.1">
    <property type="nucleotide sequence ID" value="NZ_JAVMBO010000006.1"/>
</dbReference>
<feature type="domain" description="Multidrug resistance protein MdtA-like barrel-sandwich hybrid" evidence="7">
    <location>
        <begin position="61"/>
        <end position="179"/>
    </location>
</feature>
<evidence type="ECO:0000256" key="4">
    <source>
        <dbReference type="ARBA" id="ARBA00023054"/>
    </source>
</evidence>
<evidence type="ECO:0000259" key="8">
    <source>
        <dbReference type="Pfam" id="PF25967"/>
    </source>
</evidence>
<proteinExistence type="inferred from homology"/>
<evidence type="ECO:0000313" key="9">
    <source>
        <dbReference type="EMBL" id="MDS1309213.1"/>
    </source>
</evidence>
<evidence type="ECO:0000259" key="6">
    <source>
        <dbReference type="Pfam" id="PF25876"/>
    </source>
</evidence>
<evidence type="ECO:0000256" key="3">
    <source>
        <dbReference type="ARBA" id="ARBA00022448"/>
    </source>
</evidence>
<comment type="subcellular location">
    <subcellularLocation>
        <location evidence="1">Cell envelope</location>
    </subcellularLocation>
</comment>
<dbReference type="PANTHER" id="PTHR30469:SF20">
    <property type="entry name" value="EFFLUX RND TRANSPORTER PERIPLASMIC ADAPTOR SUBUNIT"/>
    <property type="match status" value="1"/>
</dbReference>
<dbReference type="Gene3D" id="1.10.287.470">
    <property type="entry name" value="Helix hairpin bin"/>
    <property type="match status" value="1"/>
</dbReference>
<dbReference type="InterPro" id="IPR058624">
    <property type="entry name" value="MdtA-like_HH"/>
</dbReference>
<evidence type="ECO:0000313" key="10">
    <source>
        <dbReference type="Proteomes" id="UP001267407"/>
    </source>
</evidence>
<evidence type="ECO:0000259" key="7">
    <source>
        <dbReference type="Pfam" id="PF25917"/>
    </source>
</evidence>
<dbReference type="EMBL" id="JAVMBO010000006">
    <property type="protein sequence ID" value="MDS1309213.1"/>
    <property type="molecule type" value="Genomic_DNA"/>
</dbReference>
<gene>
    <name evidence="9" type="ORF">RKA07_03720</name>
</gene>
<comment type="similarity">
    <text evidence="2">Belongs to the membrane fusion protein (MFP) (TC 8.A.1) family.</text>
</comment>
<dbReference type="Pfam" id="PF25967">
    <property type="entry name" value="RND-MFP_C"/>
    <property type="match status" value="1"/>
</dbReference>
<name>A0ABU2HDP4_9GAMM</name>
<feature type="coiled-coil region" evidence="5">
    <location>
        <begin position="100"/>
        <end position="151"/>
    </location>
</feature>
<dbReference type="PROSITE" id="PS51257">
    <property type="entry name" value="PROKAR_LIPOPROTEIN"/>
    <property type="match status" value="1"/>
</dbReference>
<dbReference type="InterPro" id="IPR058625">
    <property type="entry name" value="MdtA-like_BSH"/>
</dbReference>
<evidence type="ECO:0000256" key="5">
    <source>
        <dbReference type="SAM" id="Coils"/>
    </source>
</evidence>
<dbReference type="Proteomes" id="UP001267407">
    <property type="component" value="Unassembled WGS sequence"/>
</dbReference>
<comment type="caution">
    <text evidence="9">The sequence shown here is derived from an EMBL/GenBank/DDBJ whole genome shotgun (WGS) entry which is preliminary data.</text>
</comment>
<organism evidence="9 10">
    <name type="scientific">Marinobacter xiaoshiensis</name>
    <dbReference type="NCBI Taxonomy" id="3073652"/>
    <lineage>
        <taxon>Bacteria</taxon>
        <taxon>Pseudomonadati</taxon>
        <taxon>Pseudomonadota</taxon>
        <taxon>Gammaproteobacteria</taxon>
        <taxon>Pseudomonadales</taxon>
        <taxon>Marinobacteraceae</taxon>
        <taxon>Marinobacter</taxon>
    </lineage>
</organism>
<keyword evidence="4 5" id="KW-0175">Coiled coil</keyword>
<dbReference type="Gene3D" id="2.40.30.170">
    <property type="match status" value="1"/>
</dbReference>
<reference evidence="9" key="1">
    <citation type="submission" date="2023-09" db="EMBL/GenBank/DDBJ databases">
        <title>Marinobacter sediminicola sp. nov. and Marinobacter maritimum sp. nov., isolated from marine sediment.</title>
        <authorList>
            <person name="An J."/>
        </authorList>
    </citation>
    <scope>NUCLEOTIDE SEQUENCE</scope>
    <source>
        <strain evidence="9">F60267</strain>
    </source>
</reference>
<dbReference type="Gene3D" id="2.40.420.20">
    <property type="match status" value="1"/>
</dbReference>
<evidence type="ECO:0000256" key="1">
    <source>
        <dbReference type="ARBA" id="ARBA00004196"/>
    </source>
</evidence>
<dbReference type="InterPro" id="IPR006143">
    <property type="entry name" value="RND_pump_MFP"/>
</dbReference>
<dbReference type="Pfam" id="PF25917">
    <property type="entry name" value="BSH_RND"/>
    <property type="match status" value="1"/>
</dbReference>
<protein>
    <submittedName>
        <fullName evidence="9">Efflux RND transporter periplasmic adaptor subunit</fullName>
    </submittedName>
</protein>
<feature type="domain" description="Multidrug resistance protein MdtA-like C-terminal permuted SH3" evidence="8">
    <location>
        <begin position="281"/>
        <end position="340"/>
    </location>
</feature>
<dbReference type="Gene3D" id="2.40.50.100">
    <property type="match status" value="1"/>
</dbReference>
<dbReference type="PANTHER" id="PTHR30469">
    <property type="entry name" value="MULTIDRUG RESISTANCE PROTEIN MDTA"/>
    <property type="match status" value="1"/>
</dbReference>
<keyword evidence="3" id="KW-0813">Transport</keyword>
<sequence>MNRTLRIAFYAIATIFLIGCSESKETTFHPVIQPVKVMTIGSEDATLAREFPGTVRASQRVTMAFQVPGRLIEFPVQEGMIVKEGTLLGKLDPSDYNSNLAAARTQLQTLEANFNRAKDLIKKKYVSQAEYDKIESSYNVAQTELEKAQKAVNETSLIAPFEGVIARKFVDNFQEVQAKEPVLNLHNNLALEVVVDIPENLIVRYSNQGTAVDLSARFDGIPNRTFPLSVKEHATEANSDTQTFQYVLSIEDTAGQNLLPGMTAIVRAQQKPDNSISETLIAVPLSAVVADSKQQKIVWIVNDDGTVSKRPVETGDLVGSSSILITSGLKTGDTLAVAGASSLKEGMQVKPIDKVEF</sequence>
<feature type="domain" description="Multidrug resistance protein MdtA-like alpha-helical hairpin" evidence="6">
    <location>
        <begin position="94"/>
        <end position="153"/>
    </location>
</feature>
<dbReference type="NCBIfam" id="TIGR01730">
    <property type="entry name" value="RND_mfp"/>
    <property type="match status" value="1"/>
</dbReference>
<accession>A0ABU2HDP4</accession>
<dbReference type="SUPFAM" id="SSF111369">
    <property type="entry name" value="HlyD-like secretion proteins"/>
    <property type="match status" value="1"/>
</dbReference>
<dbReference type="InterPro" id="IPR058627">
    <property type="entry name" value="MdtA-like_C"/>
</dbReference>
<keyword evidence="10" id="KW-1185">Reference proteome</keyword>
<evidence type="ECO:0000256" key="2">
    <source>
        <dbReference type="ARBA" id="ARBA00009477"/>
    </source>
</evidence>
<dbReference type="Pfam" id="PF25876">
    <property type="entry name" value="HH_MFP_RND"/>
    <property type="match status" value="1"/>
</dbReference>